<feature type="transmembrane region" description="Helical" evidence="1">
    <location>
        <begin position="189"/>
        <end position="212"/>
    </location>
</feature>
<proteinExistence type="predicted"/>
<comment type="caution">
    <text evidence="2">The sequence shown here is derived from an EMBL/GenBank/DDBJ whole genome shotgun (WGS) entry which is preliminary data.</text>
</comment>
<dbReference type="EMBL" id="JAZDDG010000007">
    <property type="protein sequence ID" value="MEE1977391.1"/>
    <property type="molecule type" value="Genomic_DNA"/>
</dbReference>
<feature type="transmembrane region" description="Helical" evidence="1">
    <location>
        <begin position="36"/>
        <end position="56"/>
    </location>
</feature>
<name>A0ABU7IWQ4_9FLAO</name>
<evidence type="ECO:0000256" key="1">
    <source>
        <dbReference type="SAM" id="Phobius"/>
    </source>
</evidence>
<accession>A0ABU7IWQ4</accession>
<evidence type="ECO:0008006" key="4">
    <source>
        <dbReference type="Google" id="ProtNLM"/>
    </source>
</evidence>
<feature type="transmembrane region" description="Helical" evidence="1">
    <location>
        <begin position="154"/>
        <end position="169"/>
    </location>
</feature>
<dbReference type="Proteomes" id="UP001356308">
    <property type="component" value="Unassembled WGS sequence"/>
</dbReference>
<gene>
    <name evidence="2" type="ORF">V1I91_15000</name>
</gene>
<keyword evidence="1" id="KW-1133">Transmembrane helix</keyword>
<keyword evidence="1" id="KW-0472">Membrane</keyword>
<keyword evidence="1" id="KW-0812">Transmembrane</keyword>
<feature type="transmembrane region" description="Helical" evidence="1">
    <location>
        <begin position="242"/>
        <end position="270"/>
    </location>
</feature>
<feature type="transmembrane region" description="Helical" evidence="1">
    <location>
        <begin position="128"/>
        <end position="148"/>
    </location>
</feature>
<reference evidence="2 3" key="1">
    <citation type="submission" date="2024-01" db="EMBL/GenBank/DDBJ databases">
        <title>Maribacter spp. originated from different algae showed divergent polysaccharides utilization ability.</title>
        <authorList>
            <person name="Wang H."/>
            <person name="Wu Y."/>
        </authorList>
    </citation>
    <scope>NUCLEOTIDE SEQUENCE [LARGE SCALE GENOMIC DNA]</scope>
    <source>
        <strain evidence="2 3">PR1</strain>
    </source>
</reference>
<evidence type="ECO:0000313" key="3">
    <source>
        <dbReference type="Proteomes" id="UP001356308"/>
    </source>
</evidence>
<keyword evidence="3" id="KW-1185">Reference proteome</keyword>
<protein>
    <recommendedName>
        <fullName evidence="4">Glycerophosphoryl diester phosphodiesterase membrane domain-containing protein</fullName>
    </recommendedName>
</protein>
<sequence>MKPNYIELKKQRELGEILSDTFAFLRAEFKPFFGTFFKIVGPFLAVMIVALVAYIYFIGNNVNFMIIQTDNDAAGIATMFIVGLVYILSIIAVYTMSQSTVLHYIKSYNAGQGQTDFETIKKEVYGSFWSFIGLGIIVGLSLFVGFILCIIPGIYLYVPLVLSFSIMVFDKMGPTDAYNEGFKLVKDEWWITFATLFIIGIILYIAALAFSIPTVIYQWLKMGIFSGEMDAESVLNATTDPFYILFNVISTIAQFLLNLISIIATALIYFNLNEKKNFTGTFERIESLGKSSEE</sequence>
<feature type="transmembrane region" description="Helical" evidence="1">
    <location>
        <begin position="76"/>
        <end position="96"/>
    </location>
</feature>
<organism evidence="2 3">
    <name type="scientific">Maribacter cobaltidurans</name>
    <dbReference type="NCBI Taxonomy" id="1178778"/>
    <lineage>
        <taxon>Bacteria</taxon>
        <taxon>Pseudomonadati</taxon>
        <taxon>Bacteroidota</taxon>
        <taxon>Flavobacteriia</taxon>
        <taxon>Flavobacteriales</taxon>
        <taxon>Flavobacteriaceae</taxon>
        <taxon>Maribacter</taxon>
    </lineage>
</organism>
<dbReference type="RefSeq" id="WP_272652081.1">
    <property type="nucleotide sequence ID" value="NZ_JAZDDG010000007.1"/>
</dbReference>
<evidence type="ECO:0000313" key="2">
    <source>
        <dbReference type="EMBL" id="MEE1977391.1"/>
    </source>
</evidence>